<gene>
    <name evidence="1" type="ORF">CN398_05200</name>
</gene>
<dbReference type="AlphaFoldDB" id="A0A9X6VDY3"/>
<dbReference type="EMBL" id="NTUS01000013">
    <property type="protein sequence ID" value="PFB09040.1"/>
    <property type="molecule type" value="Genomic_DNA"/>
</dbReference>
<dbReference type="RefSeq" id="WP_098368557.1">
    <property type="nucleotide sequence ID" value="NZ_JARSYC010000101.1"/>
</dbReference>
<evidence type="ECO:0000313" key="1">
    <source>
        <dbReference type="EMBL" id="PFB09040.1"/>
    </source>
</evidence>
<proteinExistence type="predicted"/>
<comment type="caution">
    <text evidence="1">The sequence shown here is derived from an EMBL/GenBank/DDBJ whole genome shotgun (WGS) entry which is preliminary data.</text>
</comment>
<accession>A0A9X6VDY3</accession>
<name>A0A9X6VDY3_BACTU</name>
<evidence type="ECO:0000313" key="2">
    <source>
        <dbReference type="Proteomes" id="UP000220397"/>
    </source>
</evidence>
<organism evidence="1 2">
    <name type="scientific">Bacillus thuringiensis</name>
    <dbReference type="NCBI Taxonomy" id="1428"/>
    <lineage>
        <taxon>Bacteria</taxon>
        <taxon>Bacillati</taxon>
        <taxon>Bacillota</taxon>
        <taxon>Bacilli</taxon>
        <taxon>Bacillales</taxon>
        <taxon>Bacillaceae</taxon>
        <taxon>Bacillus</taxon>
        <taxon>Bacillus cereus group</taxon>
    </lineage>
</organism>
<dbReference type="Proteomes" id="UP000220397">
    <property type="component" value="Unassembled WGS sequence"/>
</dbReference>
<reference evidence="1 2" key="1">
    <citation type="submission" date="2017-09" db="EMBL/GenBank/DDBJ databases">
        <title>Large-scale bioinformatics analysis of Bacillus genomes uncovers conserved roles of natural products in bacterial physiology.</title>
        <authorList>
            <consortium name="Agbiome Team Llc"/>
            <person name="Bleich R.M."/>
            <person name="Kirk G.J."/>
            <person name="Santa Maria K.C."/>
            <person name="Allen S.E."/>
            <person name="Farag S."/>
            <person name="Shank E.A."/>
            <person name="Bowers A."/>
        </authorList>
    </citation>
    <scope>NUCLEOTIDE SEQUENCE [LARGE SCALE GENOMIC DNA]</scope>
    <source>
        <strain evidence="1 2">AFS015413</strain>
    </source>
</reference>
<sequence length="78" mass="8960">MNEAIDGKKMYENLIKIGYKSVGVHDDNEVLSKEFSDGIFILFAFKNEECIGTMILSEEQLRAMQNLKQHTMDECNGR</sequence>
<protein>
    <submittedName>
        <fullName evidence="1">Uncharacterized protein</fullName>
    </submittedName>
</protein>